<sequence>MDEHLMDEFDGEEDVHQAAPPMVSTTSLPSYPRLDFSHSIAYPMVEAPKSTAPFLPKYPSFTASQPFQHDIPSAPVIASQEQHATIRYDTTQPCAFIHESDTKSNTPTIAKEVQDNAQKAPQHNEDQEVPIPLSSTNVIEQAAELDELTRHESETQARELQTYQAVFEHIGQAIRGETPHQIEQRHIREAARLERAEERAQRTLERQSRLLRRHSLEHP</sequence>
<organism evidence="2 3">
    <name type="scientific">Thraustotheca clavata</name>
    <dbReference type="NCBI Taxonomy" id="74557"/>
    <lineage>
        <taxon>Eukaryota</taxon>
        <taxon>Sar</taxon>
        <taxon>Stramenopiles</taxon>
        <taxon>Oomycota</taxon>
        <taxon>Saprolegniomycetes</taxon>
        <taxon>Saprolegniales</taxon>
        <taxon>Achlyaceae</taxon>
        <taxon>Thraustotheca</taxon>
    </lineage>
</organism>
<proteinExistence type="predicted"/>
<protein>
    <submittedName>
        <fullName evidence="2">Uncharacterized protein</fullName>
    </submittedName>
</protein>
<comment type="caution">
    <text evidence="2">The sequence shown here is derived from an EMBL/GenBank/DDBJ whole genome shotgun (WGS) entry which is preliminary data.</text>
</comment>
<keyword evidence="3" id="KW-1185">Reference proteome</keyword>
<accession>A0A1W0ACJ0</accession>
<feature type="region of interest" description="Disordered" evidence="1">
    <location>
        <begin position="1"/>
        <end position="28"/>
    </location>
</feature>
<evidence type="ECO:0000256" key="1">
    <source>
        <dbReference type="SAM" id="MobiDB-lite"/>
    </source>
</evidence>
<name>A0A1W0ACJ0_9STRA</name>
<dbReference type="AlphaFoldDB" id="A0A1W0ACJ0"/>
<feature type="region of interest" description="Disordered" evidence="1">
    <location>
        <begin position="198"/>
        <end position="219"/>
    </location>
</feature>
<dbReference type="Proteomes" id="UP000243217">
    <property type="component" value="Unassembled WGS sequence"/>
</dbReference>
<evidence type="ECO:0000313" key="3">
    <source>
        <dbReference type="Proteomes" id="UP000243217"/>
    </source>
</evidence>
<gene>
    <name evidence="2" type="ORF">THRCLA_20006</name>
</gene>
<reference evidence="2 3" key="1">
    <citation type="journal article" date="2014" name="Genome Biol. Evol.">
        <title>The secreted proteins of Achlya hypogyna and Thraustotheca clavata identify the ancestral oomycete secretome and reveal gene acquisitions by horizontal gene transfer.</title>
        <authorList>
            <person name="Misner I."/>
            <person name="Blouin N."/>
            <person name="Leonard G."/>
            <person name="Richards T.A."/>
            <person name="Lane C.E."/>
        </authorList>
    </citation>
    <scope>NUCLEOTIDE SEQUENCE [LARGE SCALE GENOMIC DNA]</scope>
    <source>
        <strain evidence="2 3">ATCC 34112</strain>
    </source>
</reference>
<dbReference type="EMBL" id="JNBS01000011">
    <property type="protein sequence ID" value="OQS08002.1"/>
    <property type="molecule type" value="Genomic_DNA"/>
</dbReference>
<evidence type="ECO:0000313" key="2">
    <source>
        <dbReference type="EMBL" id="OQS08002.1"/>
    </source>
</evidence>
<feature type="region of interest" description="Disordered" evidence="1">
    <location>
        <begin position="114"/>
        <end position="133"/>
    </location>
</feature>
<dbReference type="OrthoDB" id="10297953at2759"/>